<dbReference type="GO" id="GO:0005829">
    <property type="term" value="C:cytosol"/>
    <property type="evidence" value="ECO:0007669"/>
    <property type="project" value="TreeGrafter"/>
</dbReference>
<protein>
    <submittedName>
        <fullName evidence="10">DNA-binding response regulator</fullName>
    </submittedName>
    <submittedName>
        <fullName evidence="11">Two-component system, OmpR family, response regulator TctD</fullName>
    </submittedName>
</protein>
<evidence type="ECO:0000313" key="12">
    <source>
        <dbReference type="Proteomes" id="UP000231655"/>
    </source>
</evidence>
<keyword evidence="1 6" id="KW-0597">Phosphoprotein</keyword>
<dbReference type="CDD" id="cd00383">
    <property type="entry name" value="trans_reg_C"/>
    <property type="match status" value="1"/>
</dbReference>
<evidence type="ECO:0000256" key="3">
    <source>
        <dbReference type="ARBA" id="ARBA00023015"/>
    </source>
</evidence>
<feature type="DNA-binding region" description="OmpR/PhoB-type" evidence="7">
    <location>
        <begin position="124"/>
        <end position="221"/>
    </location>
</feature>
<dbReference type="Proteomes" id="UP000231655">
    <property type="component" value="Unassembled WGS sequence"/>
</dbReference>
<dbReference type="PROSITE" id="PS50110">
    <property type="entry name" value="RESPONSE_REGULATORY"/>
    <property type="match status" value="1"/>
</dbReference>
<evidence type="ECO:0000256" key="6">
    <source>
        <dbReference type="PROSITE-ProRule" id="PRU00169"/>
    </source>
</evidence>
<evidence type="ECO:0000313" key="13">
    <source>
        <dbReference type="Proteomes" id="UP000231702"/>
    </source>
</evidence>
<dbReference type="GO" id="GO:0006355">
    <property type="term" value="P:regulation of DNA-templated transcription"/>
    <property type="evidence" value="ECO:0007669"/>
    <property type="project" value="InterPro"/>
</dbReference>
<dbReference type="EMBL" id="PGTD01000011">
    <property type="protein sequence ID" value="PJE31061.1"/>
    <property type="molecule type" value="Genomic_DNA"/>
</dbReference>
<feature type="domain" description="OmpR/PhoB-type" evidence="9">
    <location>
        <begin position="124"/>
        <end position="221"/>
    </location>
</feature>
<dbReference type="PANTHER" id="PTHR48111">
    <property type="entry name" value="REGULATOR OF RPOS"/>
    <property type="match status" value="1"/>
</dbReference>
<dbReference type="InterPro" id="IPR036388">
    <property type="entry name" value="WH-like_DNA-bd_sf"/>
</dbReference>
<dbReference type="PANTHER" id="PTHR48111:SF1">
    <property type="entry name" value="TWO-COMPONENT RESPONSE REGULATOR ORR33"/>
    <property type="match status" value="1"/>
</dbReference>
<dbReference type="Pfam" id="PF00486">
    <property type="entry name" value="Trans_reg_C"/>
    <property type="match status" value="1"/>
</dbReference>
<keyword evidence="3" id="KW-0805">Transcription regulation</keyword>
<accession>A0A285JEQ3</accession>
<dbReference type="Gene3D" id="3.40.50.2300">
    <property type="match status" value="1"/>
</dbReference>
<dbReference type="EMBL" id="OBEA01000008">
    <property type="protein sequence ID" value="SNY58754.1"/>
    <property type="molecule type" value="Genomic_DNA"/>
</dbReference>
<dbReference type="SMART" id="SM00448">
    <property type="entry name" value="REC"/>
    <property type="match status" value="1"/>
</dbReference>
<dbReference type="Gene3D" id="6.10.250.690">
    <property type="match status" value="1"/>
</dbReference>
<dbReference type="Gene3D" id="1.10.10.10">
    <property type="entry name" value="Winged helix-like DNA-binding domain superfamily/Winged helix DNA-binding domain"/>
    <property type="match status" value="1"/>
</dbReference>
<evidence type="ECO:0000256" key="1">
    <source>
        <dbReference type="ARBA" id="ARBA00022553"/>
    </source>
</evidence>
<evidence type="ECO:0000313" key="11">
    <source>
        <dbReference type="EMBL" id="SNY58754.1"/>
    </source>
</evidence>
<feature type="domain" description="Response regulatory" evidence="8">
    <location>
        <begin position="2"/>
        <end position="116"/>
    </location>
</feature>
<dbReference type="InterPro" id="IPR001867">
    <property type="entry name" value="OmpR/PhoB-type_DNA-bd"/>
</dbReference>
<dbReference type="InterPro" id="IPR039420">
    <property type="entry name" value="WalR-like"/>
</dbReference>
<dbReference type="AlphaFoldDB" id="A0A285JEQ3"/>
<dbReference type="GO" id="GO:0000156">
    <property type="term" value="F:phosphorelay response regulator activity"/>
    <property type="evidence" value="ECO:0007669"/>
    <property type="project" value="TreeGrafter"/>
</dbReference>
<evidence type="ECO:0000313" key="10">
    <source>
        <dbReference type="EMBL" id="PJE31061.1"/>
    </source>
</evidence>
<dbReference type="RefSeq" id="WP_097147294.1">
    <property type="nucleotide sequence ID" value="NZ_OBEA01000008.1"/>
</dbReference>
<dbReference type="InterPro" id="IPR001789">
    <property type="entry name" value="Sig_transdc_resp-reg_receiver"/>
</dbReference>
<evidence type="ECO:0000259" key="9">
    <source>
        <dbReference type="PROSITE" id="PS51755"/>
    </source>
</evidence>
<evidence type="ECO:0000256" key="2">
    <source>
        <dbReference type="ARBA" id="ARBA00023012"/>
    </source>
</evidence>
<keyword evidence="5" id="KW-0804">Transcription</keyword>
<keyword evidence="4 7" id="KW-0238">DNA-binding</keyword>
<reference evidence="11 12" key="1">
    <citation type="submission" date="2017-09" db="EMBL/GenBank/DDBJ databases">
        <authorList>
            <person name="Ehlers B."/>
            <person name="Leendertz F.H."/>
        </authorList>
    </citation>
    <scope>NUCLEOTIDE SEQUENCE [LARGE SCALE GENOMIC DNA]</scope>
    <source>
        <strain evidence="11 12">CGMCC 1.12662</strain>
    </source>
</reference>
<evidence type="ECO:0000256" key="7">
    <source>
        <dbReference type="PROSITE-ProRule" id="PRU01091"/>
    </source>
</evidence>
<dbReference type="SMART" id="SM00862">
    <property type="entry name" value="Trans_reg_C"/>
    <property type="match status" value="1"/>
</dbReference>
<dbReference type="GO" id="GO:0000976">
    <property type="term" value="F:transcription cis-regulatory region binding"/>
    <property type="evidence" value="ECO:0007669"/>
    <property type="project" value="TreeGrafter"/>
</dbReference>
<sequence length="223" mass="24359">MRILLVEDTQDLADATLARLRAGGMACDYAMTLGEARDCLRVQGYDVVVLDITLPDGSGVDLLREMRAGGLKMPVLMLTAHFSVDDKVSAFSLGADDYLVKPFDQRELEARLHVLARRESVERAGEIALGRLVFDPVAGRVLLDGAPLDLTRREFALLGMLMRGRGQVHSKDRLLEGLYSFDDTVVGVNAIELYVARLRKKIAGSGAVIRTLRGLGYVLDADG</sequence>
<name>A0A285JEQ3_9RHOB</name>
<reference evidence="10 13" key="2">
    <citation type="journal article" date="2018" name="Int. J. Syst. Evol. Microbiol.">
        <title>Pseudooceanicola lipolyticus sp. nov., a marine alphaproteobacterium, reclassification of Oceanicola flagellatus as Pseudooceanicola flagellatus comb. nov. and emended description of the genus Pseudooceanicola.</title>
        <authorList>
            <person name="Huang M.-M."/>
            <person name="Guo L.-L."/>
            <person name="Wu Y.-H."/>
            <person name="Lai Q.-L."/>
            <person name="Shao Z.-Z."/>
            <person name="Wang C.-S."/>
            <person name="Wu M."/>
            <person name="Xu X.-W."/>
        </authorList>
    </citation>
    <scope>NUCLEOTIDE SEQUENCE [LARGE SCALE GENOMIC DNA]</scope>
    <source>
        <strain evidence="10 13">Ar-45</strain>
    </source>
</reference>
<evidence type="ECO:0000256" key="4">
    <source>
        <dbReference type="ARBA" id="ARBA00023125"/>
    </source>
</evidence>
<dbReference type="GO" id="GO:0032993">
    <property type="term" value="C:protein-DNA complex"/>
    <property type="evidence" value="ECO:0007669"/>
    <property type="project" value="TreeGrafter"/>
</dbReference>
<dbReference type="SUPFAM" id="SSF52172">
    <property type="entry name" value="CheY-like"/>
    <property type="match status" value="1"/>
</dbReference>
<dbReference type="OrthoDB" id="9802426at2"/>
<dbReference type="Proteomes" id="UP000231702">
    <property type="component" value="Unassembled WGS sequence"/>
</dbReference>
<evidence type="ECO:0000259" key="8">
    <source>
        <dbReference type="PROSITE" id="PS50110"/>
    </source>
</evidence>
<gene>
    <name evidence="10" type="ORF">CVM39_04520</name>
    <name evidence="11" type="ORF">SAMN06297129_3604</name>
</gene>
<feature type="modified residue" description="4-aspartylphosphate" evidence="6">
    <location>
        <position position="51"/>
    </location>
</feature>
<keyword evidence="13" id="KW-1185">Reference proteome</keyword>
<evidence type="ECO:0000256" key="5">
    <source>
        <dbReference type="ARBA" id="ARBA00023163"/>
    </source>
</evidence>
<dbReference type="InterPro" id="IPR011006">
    <property type="entry name" value="CheY-like_superfamily"/>
</dbReference>
<dbReference type="Pfam" id="PF00072">
    <property type="entry name" value="Response_reg"/>
    <property type="match status" value="1"/>
</dbReference>
<dbReference type="PROSITE" id="PS51755">
    <property type="entry name" value="OMPR_PHOB"/>
    <property type="match status" value="1"/>
</dbReference>
<proteinExistence type="predicted"/>
<organism evidence="11 12">
    <name type="scientific">Pseudooceanicola antarcticus</name>
    <dbReference type="NCBI Taxonomy" id="1247613"/>
    <lineage>
        <taxon>Bacteria</taxon>
        <taxon>Pseudomonadati</taxon>
        <taxon>Pseudomonadota</taxon>
        <taxon>Alphaproteobacteria</taxon>
        <taxon>Rhodobacterales</taxon>
        <taxon>Paracoccaceae</taxon>
        <taxon>Pseudooceanicola</taxon>
    </lineage>
</organism>
<keyword evidence="2" id="KW-0902">Two-component regulatory system</keyword>